<dbReference type="Proteomes" id="UP000077315">
    <property type="component" value="Unassembled WGS sequence"/>
</dbReference>
<dbReference type="EMBL" id="KV440972">
    <property type="protein sequence ID" value="OAD80159.1"/>
    <property type="molecule type" value="Genomic_DNA"/>
</dbReference>
<reference evidence="3" key="1">
    <citation type="submission" date="2015-06" db="EMBL/GenBank/DDBJ databases">
        <title>Expansion of signal transduction pathways in fungi by whole-genome duplication.</title>
        <authorList>
            <consortium name="DOE Joint Genome Institute"/>
            <person name="Corrochano L.M."/>
            <person name="Kuo A."/>
            <person name="Marcet-Houben M."/>
            <person name="Polaino S."/>
            <person name="Salamov A."/>
            <person name="Villalobos J.M."/>
            <person name="Alvarez M.I."/>
            <person name="Avalos J."/>
            <person name="Benito E.P."/>
            <person name="Benoit I."/>
            <person name="Burger G."/>
            <person name="Camino L.P."/>
            <person name="Canovas D."/>
            <person name="Cerda-Olmedo E."/>
            <person name="Cheng J.-F."/>
            <person name="Dominguez A."/>
            <person name="Elias M."/>
            <person name="Eslava A.P."/>
            <person name="Glaser F."/>
            <person name="Grimwood J."/>
            <person name="Gutierrez G."/>
            <person name="Heitman J."/>
            <person name="Henrissat B."/>
            <person name="Iturriaga E.A."/>
            <person name="Lang B.F."/>
            <person name="Lavin J.L."/>
            <person name="Lee S."/>
            <person name="Li W."/>
            <person name="Lindquist E."/>
            <person name="Lopez-Garcia S."/>
            <person name="Luque E.M."/>
            <person name="Marcos A.T."/>
            <person name="Martin J."/>
            <person name="McCluskey K."/>
            <person name="Medina H.R."/>
            <person name="Miralles-Duran A."/>
            <person name="Miyazaki A."/>
            <person name="Munoz-Torres E."/>
            <person name="Oguiza J.A."/>
            <person name="Ohm R."/>
            <person name="Olmedo M."/>
            <person name="Orejas M."/>
            <person name="Ortiz-Castellanos L."/>
            <person name="Pisabarro A.G."/>
            <person name="Rodriguez-Romero J."/>
            <person name="Ruiz-Herrera J."/>
            <person name="Ruiz-Vazquez R."/>
            <person name="Sanz C."/>
            <person name="Schackwitz W."/>
            <person name="Schmutz J."/>
            <person name="Shahriari M."/>
            <person name="Shelest E."/>
            <person name="Silva-Franco F."/>
            <person name="Soanes D."/>
            <person name="Syed K."/>
            <person name="Tagua V.G."/>
            <person name="Talbot N.J."/>
            <person name="Thon M."/>
            <person name="De vries R.P."/>
            <person name="Wiebenga A."/>
            <person name="Yadav J.S."/>
            <person name="Braun E.L."/>
            <person name="Baker S."/>
            <person name="Garre V."/>
            <person name="Horwitz B."/>
            <person name="Torres-Martinez S."/>
            <person name="Idnurm A."/>
            <person name="Herrera-Estrella A."/>
            <person name="Gabaldon T."/>
            <person name="Grigoriev I.V."/>
        </authorList>
    </citation>
    <scope>NUCLEOTIDE SEQUENCE [LARGE SCALE GENOMIC DNA]</scope>
    <source>
        <strain evidence="3">NRRL 1555(-)</strain>
    </source>
</reference>
<dbReference type="VEuPathDB" id="FungiDB:PHYBLDRAFT_163198"/>
<keyword evidence="1" id="KW-0472">Membrane</keyword>
<evidence type="ECO:0000313" key="3">
    <source>
        <dbReference type="Proteomes" id="UP000077315"/>
    </source>
</evidence>
<dbReference type="AlphaFoldDB" id="A0A167QRR7"/>
<keyword evidence="3" id="KW-1185">Reference proteome</keyword>
<protein>
    <submittedName>
        <fullName evidence="2">Uncharacterized protein</fullName>
    </submittedName>
</protein>
<dbReference type="GeneID" id="28995659"/>
<dbReference type="RefSeq" id="XP_018298199.1">
    <property type="nucleotide sequence ID" value="XM_018434753.1"/>
</dbReference>
<gene>
    <name evidence="2" type="ORF">PHYBLDRAFT_163198</name>
</gene>
<evidence type="ECO:0000313" key="2">
    <source>
        <dbReference type="EMBL" id="OAD80159.1"/>
    </source>
</evidence>
<feature type="transmembrane region" description="Helical" evidence="1">
    <location>
        <begin position="21"/>
        <end position="43"/>
    </location>
</feature>
<accession>A0A167QRR7</accession>
<proteinExistence type="predicted"/>
<organism evidence="2 3">
    <name type="scientific">Phycomyces blakesleeanus (strain ATCC 8743b / DSM 1359 / FGSC 10004 / NBRC 33097 / NRRL 1555)</name>
    <dbReference type="NCBI Taxonomy" id="763407"/>
    <lineage>
        <taxon>Eukaryota</taxon>
        <taxon>Fungi</taxon>
        <taxon>Fungi incertae sedis</taxon>
        <taxon>Mucoromycota</taxon>
        <taxon>Mucoromycotina</taxon>
        <taxon>Mucoromycetes</taxon>
        <taxon>Mucorales</taxon>
        <taxon>Phycomycetaceae</taxon>
        <taxon>Phycomyces</taxon>
    </lineage>
</organism>
<keyword evidence="1" id="KW-1133">Transmembrane helix</keyword>
<name>A0A167QRR7_PHYB8</name>
<sequence>MNEKQKAFYSHRSIQICQAKLLDLLTFLAVNELEYTVVVFYYIKAVLGLICELELIKPLQQVLDIKNKQDLKEGFRKVVTDIGNHLMEKHNCSVDEKYGICL</sequence>
<keyword evidence="1" id="KW-0812">Transmembrane</keyword>
<dbReference type="InParanoid" id="A0A167QRR7"/>
<evidence type="ECO:0000256" key="1">
    <source>
        <dbReference type="SAM" id="Phobius"/>
    </source>
</evidence>